<dbReference type="RefSeq" id="WP_392396476.1">
    <property type="nucleotide sequence ID" value="NZ_JAURTK010000046.1"/>
</dbReference>
<proteinExistence type="predicted"/>
<protein>
    <recommendedName>
        <fullName evidence="4">Transposase</fullName>
    </recommendedName>
</protein>
<evidence type="ECO:0008006" key="4">
    <source>
        <dbReference type="Google" id="ProtNLM"/>
    </source>
</evidence>
<gene>
    <name evidence="2" type="ORF">J2793_007463</name>
</gene>
<evidence type="ECO:0000256" key="1">
    <source>
        <dbReference type="SAM" id="MobiDB-lite"/>
    </source>
</evidence>
<dbReference type="Proteomes" id="UP001229486">
    <property type="component" value="Unassembled WGS sequence"/>
</dbReference>
<dbReference type="EMBL" id="JAURTK010000046">
    <property type="protein sequence ID" value="MDP9651988.1"/>
    <property type="molecule type" value="Genomic_DNA"/>
</dbReference>
<accession>A0AB73IPP7</accession>
<organism evidence="2 3">
    <name type="scientific">Paraburkholderia caledonica</name>
    <dbReference type="NCBI Taxonomy" id="134536"/>
    <lineage>
        <taxon>Bacteria</taxon>
        <taxon>Pseudomonadati</taxon>
        <taxon>Pseudomonadota</taxon>
        <taxon>Betaproteobacteria</taxon>
        <taxon>Burkholderiales</taxon>
        <taxon>Burkholderiaceae</taxon>
        <taxon>Paraburkholderia</taxon>
    </lineage>
</organism>
<evidence type="ECO:0000313" key="2">
    <source>
        <dbReference type="EMBL" id="MDP9651988.1"/>
    </source>
</evidence>
<dbReference type="AlphaFoldDB" id="A0AB73IPP7"/>
<evidence type="ECO:0000313" key="3">
    <source>
        <dbReference type="Proteomes" id="UP001229486"/>
    </source>
</evidence>
<comment type="caution">
    <text evidence="2">The sequence shown here is derived from an EMBL/GenBank/DDBJ whole genome shotgun (WGS) entry which is preliminary data.</text>
</comment>
<feature type="region of interest" description="Disordered" evidence="1">
    <location>
        <begin position="22"/>
        <end position="46"/>
    </location>
</feature>
<reference evidence="2" key="1">
    <citation type="submission" date="2023-07" db="EMBL/GenBank/DDBJ databases">
        <title>Sorghum-associated microbial communities from plants grown in Nebraska, USA.</title>
        <authorList>
            <person name="Schachtman D."/>
        </authorList>
    </citation>
    <scope>NUCLEOTIDE SEQUENCE</scope>
    <source>
        <strain evidence="2">DS1061</strain>
    </source>
</reference>
<sequence length="46" mass="5137">MPNIPDHWRTINPFLLDPLPEAWEAHQGDNPPVGLSDEKFSQGVVA</sequence>
<name>A0AB73IPP7_9BURK</name>